<reference evidence="2 3" key="1">
    <citation type="submission" date="2014-08" db="EMBL/GenBank/DDBJ databases">
        <title>Porphyromonas gingivicanis strain:COT-022_OH1391 Genome sequencing.</title>
        <authorList>
            <person name="Wallis C."/>
            <person name="Deusch O."/>
            <person name="O'Flynn C."/>
            <person name="Davis I."/>
            <person name="Jospin G."/>
            <person name="Darling A.E."/>
            <person name="Coil D.A."/>
            <person name="Alexiev A."/>
            <person name="Horsfall A."/>
            <person name="Kirkwood N."/>
            <person name="Harris S."/>
            <person name="Eisen J.A."/>
        </authorList>
    </citation>
    <scope>NUCLEOTIDE SEQUENCE [LARGE SCALE GENOMIC DNA]</scope>
    <source>
        <strain evidence="3">COT-022 OH1391</strain>
    </source>
</reference>
<evidence type="ECO:0000313" key="2">
    <source>
        <dbReference type="EMBL" id="KGN97278.1"/>
    </source>
</evidence>
<dbReference type="NCBIfam" id="TIGR04183">
    <property type="entry name" value="Por_Secre_tail"/>
    <property type="match status" value="1"/>
</dbReference>
<proteinExistence type="predicted"/>
<keyword evidence="3" id="KW-1185">Reference proteome</keyword>
<sequence length="163" mass="18388">MLFGLLLTVSCAYGQGEYPTSLVIKRLESKPTQVFYLHQLHKITFEAGKMHVTMQNGWSLPENGIFPLKQIEKCTFSTELPTTDNEAIVPNEGVYSCYEEGDRLKFNGLDAQTSYNLRIFNVSGSLIYTAEQFQSSQSIDTSLWSAGVYLISINNQPIKFVKQ</sequence>
<protein>
    <recommendedName>
        <fullName evidence="1">Secretion system C-terminal sorting domain-containing protein</fullName>
    </recommendedName>
</protein>
<name>A0A0A2G1X0_9PORP</name>
<dbReference type="AlphaFoldDB" id="A0A0A2G1X0"/>
<accession>A0A0A2G1X0</accession>
<evidence type="ECO:0000313" key="3">
    <source>
        <dbReference type="Proteomes" id="UP000030134"/>
    </source>
</evidence>
<dbReference type="InterPro" id="IPR026444">
    <property type="entry name" value="Secre_tail"/>
</dbReference>
<gene>
    <name evidence="2" type="ORF">HQ36_08015</name>
</gene>
<dbReference type="Proteomes" id="UP000030134">
    <property type="component" value="Unassembled WGS sequence"/>
</dbReference>
<dbReference type="EMBL" id="JQZW01000015">
    <property type="protein sequence ID" value="KGN97278.1"/>
    <property type="molecule type" value="Genomic_DNA"/>
</dbReference>
<organism evidence="2 3">
    <name type="scientific">Porphyromonas gingivicanis</name>
    <dbReference type="NCBI Taxonomy" id="266762"/>
    <lineage>
        <taxon>Bacteria</taxon>
        <taxon>Pseudomonadati</taxon>
        <taxon>Bacteroidota</taxon>
        <taxon>Bacteroidia</taxon>
        <taxon>Bacteroidales</taxon>
        <taxon>Porphyromonadaceae</taxon>
        <taxon>Porphyromonas</taxon>
    </lineage>
</organism>
<dbReference type="Pfam" id="PF18962">
    <property type="entry name" value="Por_Secre_tail"/>
    <property type="match status" value="1"/>
</dbReference>
<feature type="domain" description="Secretion system C-terminal sorting" evidence="1">
    <location>
        <begin position="111"/>
        <end position="161"/>
    </location>
</feature>
<comment type="caution">
    <text evidence="2">The sequence shown here is derived from an EMBL/GenBank/DDBJ whole genome shotgun (WGS) entry which is preliminary data.</text>
</comment>
<evidence type="ECO:0000259" key="1">
    <source>
        <dbReference type="Pfam" id="PF18962"/>
    </source>
</evidence>